<dbReference type="CDD" id="cd00075">
    <property type="entry name" value="HATPase"/>
    <property type="match status" value="1"/>
</dbReference>
<dbReference type="PRINTS" id="PR00344">
    <property type="entry name" value="BCTRLSENSOR"/>
</dbReference>
<feature type="transmembrane region" description="Helical" evidence="8">
    <location>
        <begin position="7"/>
        <end position="29"/>
    </location>
</feature>
<keyword evidence="7" id="KW-0902">Two-component regulatory system</keyword>
<dbReference type="EMBL" id="CP035945">
    <property type="protein sequence ID" value="QBE97744.1"/>
    <property type="molecule type" value="Genomic_DNA"/>
</dbReference>
<dbReference type="InterPro" id="IPR050351">
    <property type="entry name" value="BphY/WalK/GraS-like"/>
</dbReference>
<dbReference type="InterPro" id="IPR036097">
    <property type="entry name" value="HisK_dim/P_sf"/>
</dbReference>
<sequence>MSGRKNILITFGFVLSVSLIASALAVMIASCHYSQLQFNLLNVICGEVLEEEPGAEKAISAALKEYTGENADDTVVNDTLYILGYRASDFLAPVYKQNVLFVVIGILSGIFLFGFTVLYRNKMEAVRIRALADYLEQVNAGKALIFSTSGEDDFSKLEDEIYKTVTYLYQTKDAAVQAKNDFAENLSNIAHQIKTPITAISLSAQTMSLPETQKESGRKQAKQIQKQLLRLTHLEEALLVLSRLDAGTLILQTEEIDVLTVLVLAADNLQELFTESGTSVDIPELGEMAITADLDWTMEAVINLMKNCMEHNTGGTIHCSYGQNPLYTEILIWDEGEGFMKEDIPHLFERFYRGKNASEGGIGIGLALSKEIIECQNGTLRAENMPGGGACFEIRFYSH</sequence>
<gene>
    <name evidence="10" type="primary">baeS_5</name>
    <name evidence="10" type="ORF">PMF13cell1_03307</name>
</gene>
<dbReference type="InterPro" id="IPR003594">
    <property type="entry name" value="HATPase_dom"/>
</dbReference>
<dbReference type="InterPro" id="IPR005467">
    <property type="entry name" value="His_kinase_dom"/>
</dbReference>
<evidence type="ECO:0000256" key="1">
    <source>
        <dbReference type="ARBA" id="ARBA00000085"/>
    </source>
</evidence>
<keyword evidence="8" id="KW-1133">Transmembrane helix</keyword>
<dbReference type="GO" id="GO:0000155">
    <property type="term" value="F:phosphorelay sensor kinase activity"/>
    <property type="evidence" value="ECO:0007669"/>
    <property type="project" value="InterPro"/>
</dbReference>
<dbReference type="InterPro" id="IPR004358">
    <property type="entry name" value="Sig_transdc_His_kin-like_C"/>
</dbReference>
<dbReference type="Gene3D" id="1.10.287.130">
    <property type="match status" value="1"/>
</dbReference>
<evidence type="ECO:0000256" key="7">
    <source>
        <dbReference type="ARBA" id="ARBA00023012"/>
    </source>
</evidence>
<dbReference type="SMART" id="SM00388">
    <property type="entry name" value="HisKA"/>
    <property type="match status" value="1"/>
</dbReference>
<dbReference type="Pfam" id="PF00512">
    <property type="entry name" value="HisKA"/>
    <property type="match status" value="1"/>
</dbReference>
<dbReference type="RefSeq" id="WP_130181404.1">
    <property type="nucleotide sequence ID" value="NZ_CP035945.1"/>
</dbReference>
<dbReference type="SMART" id="SM00387">
    <property type="entry name" value="HATPase_c"/>
    <property type="match status" value="1"/>
</dbReference>
<evidence type="ECO:0000256" key="2">
    <source>
        <dbReference type="ARBA" id="ARBA00004370"/>
    </source>
</evidence>
<evidence type="ECO:0000256" key="6">
    <source>
        <dbReference type="ARBA" id="ARBA00022777"/>
    </source>
</evidence>
<keyword evidence="4" id="KW-0597">Phosphoprotein</keyword>
<dbReference type="Gene3D" id="3.30.565.10">
    <property type="entry name" value="Histidine kinase-like ATPase, C-terminal domain"/>
    <property type="match status" value="1"/>
</dbReference>
<keyword evidence="5 10" id="KW-0808">Transferase</keyword>
<dbReference type="PROSITE" id="PS51257">
    <property type="entry name" value="PROKAR_LIPOPROTEIN"/>
    <property type="match status" value="1"/>
</dbReference>
<dbReference type="GO" id="GO:0004721">
    <property type="term" value="F:phosphoprotein phosphatase activity"/>
    <property type="evidence" value="ECO:0007669"/>
    <property type="project" value="TreeGrafter"/>
</dbReference>
<evidence type="ECO:0000256" key="4">
    <source>
        <dbReference type="ARBA" id="ARBA00022553"/>
    </source>
</evidence>
<dbReference type="PANTHER" id="PTHR45453:SF1">
    <property type="entry name" value="PHOSPHATE REGULON SENSOR PROTEIN PHOR"/>
    <property type="match status" value="1"/>
</dbReference>
<comment type="catalytic activity">
    <reaction evidence="1">
        <text>ATP + protein L-histidine = ADP + protein N-phospho-L-histidine.</text>
        <dbReference type="EC" id="2.7.13.3"/>
    </reaction>
</comment>
<keyword evidence="8" id="KW-0812">Transmembrane</keyword>
<dbReference type="InterPro" id="IPR036890">
    <property type="entry name" value="HATPase_C_sf"/>
</dbReference>
<dbReference type="InterPro" id="IPR003661">
    <property type="entry name" value="HisK_dim/P_dom"/>
</dbReference>
<organism evidence="10 11">
    <name type="scientific">Blautia producta</name>
    <dbReference type="NCBI Taxonomy" id="33035"/>
    <lineage>
        <taxon>Bacteria</taxon>
        <taxon>Bacillati</taxon>
        <taxon>Bacillota</taxon>
        <taxon>Clostridia</taxon>
        <taxon>Lachnospirales</taxon>
        <taxon>Lachnospiraceae</taxon>
        <taxon>Blautia</taxon>
    </lineage>
</organism>
<dbReference type="PANTHER" id="PTHR45453">
    <property type="entry name" value="PHOSPHATE REGULON SENSOR PROTEIN PHOR"/>
    <property type="match status" value="1"/>
</dbReference>
<evidence type="ECO:0000256" key="5">
    <source>
        <dbReference type="ARBA" id="ARBA00022679"/>
    </source>
</evidence>
<dbReference type="SUPFAM" id="SSF55874">
    <property type="entry name" value="ATPase domain of HSP90 chaperone/DNA topoisomerase II/histidine kinase"/>
    <property type="match status" value="1"/>
</dbReference>
<dbReference type="GO" id="GO:0016036">
    <property type="term" value="P:cellular response to phosphate starvation"/>
    <property type="evidence" value="ECO:0007669"/>
    <property type="project" value="TreeGrafter"/>
</dbReference>
<dbReference type="SUPFAM" id="SSF47384">
    <property type="entry name" value="Homodimeric domain of signal transducing histidine kinase"/>
    <property type="match status" value="1"/>
</dbReference>
<name>A0A4P6LYH0_9FIRM</name>
<dbReference type="CDD" id="cd00082">
    <property type="entry name" value="HisKA"/>
    <property type="match status" value="1"/>
</dbReference>
<evidence type="ECO:0000256" key="3">
    <source>
        <dbReference type="ARBA" id="ARBA00012438"/>
    </source>
</evidence>
<dbReference type="EC" id="2.7.13.3" evidence="3"/>
<feature type="domain" description="Histidine kinase" evidence="9">
    <location>
        <begin position="188"/>
        <end position="399"/>
    </location>
</feature>
<dbReference type="AlphaFoldDB" id="A0A4P6LYH0"/>
<protein>
    <recommendedName>
        <fullName evidence="3">histidine kinase</fullName>
        <ecNumber evidence="3">2.7.13.3</ecNumber>
    </recommendedName>
</protein>
<keyword evidence="6 10" id="KW-0418">Kinase</keyword>
<feature type="transmembrane region" description="Helical" evidence="8">
    <location>
        <begin position="99"/>
        <end position="119"/>
    </location>
</feature>
<dbReference type="KEGG" id="bpro:PMF13cell1_03307"/>
<evidence type="ECO:0000256" key="8">
    <source>
        <dbReference type="SAM" id="Phobius"/>
    </source>
</evidence>
<dbReference type="PROSITE" id="PS50109">
    <property type="entry name" value="HIS_KIN"/>
    <property type="match status" value="1"/>
</dbReference>
<evidence type="ECO:0000313" key="10">
    <source>
        <dbReference type="EMBL" id="QBE97744.1"/>
    </source>
</evidence>
<evidence type="ECO:0000313" key="11">
    <source>
        <dbReference type="Proteomes" id="UP000289794"/>
    </source>
</evidence>
<evidence type="ECO:0000259" key="9">
    <source>
        <dbReference type="PROSITE" id="PS50109"/>
    </source>
</evidence>
<dbReference type="GO" id="GO:0005886">
    <property type="term" value="C:plasma membrane"/>
    <property type="evidence" value="ECO:0007669"/>
    <property type="project" value="TreeGrafter"/>
</dbReference>
<accession>A0A4P6LYH0</accession>
<proteinExistence type="predicted"/>
<keyword evidence="8" id="KW-0472">Membrane</keyword>
<dbReference type="Pfam" id="PF02518">
    <property type="entry name" value="HATPase_c"/>
    <property type="match status" value="1"/>
</dbReference>
<reference evidence="10 11" key="1">
    <citation type="submission" date="2019-01" db="EMBL/GenBank/DDBJ databases">
        <title>PMF-metabolizing Aryl O-demethylase.</title>
        <authorList>
            <person name="Kim M."/>
        </authorList>
    </citation>
    <scope>NUCLEOTIDE SEQUENCE [LARGE SCALE GENOMIC DNA]</scope>
    <source>
        <strain evidence="10 11">PMF1</strain>
    </source>
</reference>
<comment type="subcellular location">
    <subcellularLocation>
        <location evidence="2">Membrane</location>
    </subcellularLocation>
</comment>
<dbReference type="Proteomes" id="UP000289794">
    <property type="component" value="Chromosome"/>
</dbReference>